<dbReference type="PRINTS" id="PR00922">
    <property type="entry name" value="DADACBPTASE3"/>
</dbReference>
<evidence type="ECO:0000256" key="3">
    <source>
        <dbReference type="SAM" id="SignalP"/>
    </source>
</evidence>
<protein>
    <submittedName>
        <fullName evidence="4">D-Ala-D-Ala carboxypeptidase 3 (S13) family protein</fullName>
    </submittedName>
</protein>
<keyword evidence="5" id="KW-1185">Reference proteome</keyword>
<dbReference type="PANTHER" id="PTHR30023">
    <property type="entry name" value="D-ALANYL-D-ALANINE CARBOXYPEPTIDASE"/>
    <property type="match status" value="1"/>
</dbReference>
<dbReference type="PANTHER" id="PTHR30023:SF0">
    <property type="entry name" value="PENICILLIN-SENSITIVE CARBOXYPEPTIDASE A"/>
    <property type="match status" value="1"/>
</dbReference>
<name>A0A1I2H3S3_9GAMM</name>
<feature type="signal peptide" evidence="3">
    <location>
        <begin position="1"/>
        <end position="25"/>
    </location>
</feature>
<dbReference type="GO" id="GO:0000270">
    <property type="term" value="P:peptidoglycan metabolic process"/>
    <property type="evidence" value="ECO:0007669"/>
    <property type="project" value="TreeGrafter"/>
</dbReference>
<reference evidence="4 5" key="1">
    <citation type="submission" date="2016-10" db="EMBL/GenBank/DDBJ databases">
        <authorList>
            <person name="de Groot N.N."/>
        </authorList>
    </citation>
    <scope>NUCLEOTIDE SEQUENCE [LARGE SCALE GENOMIC DNA]</scope>
    <source>
        <strain evidence="4 5">DSM 23609</strain>
    </source>
</reference>
<dbReference type="NCBIfam" id="TIGR00666">
    <property type="entry name" value="PBP4"/>
    <property type="match status" value="1"/>
</dbReference>
<dbReference type="SUPFAM" id="SSF56601">
    <property type="entry name" value="beta-lactamase/transpeptidase-like"/>
    <property type="match status" value="1"/>
</dbReference>
<dbReference type="GO" id="GO:0006508">
    <property type="term" value="P:proteolysis"/>
    <property type="evidence" value="ECO:0007669"/>
    <property type="project" value="InterPro"/>
</dbReference>
<comment type="similarity">
    <text evidence="1">Belongs to the peptidase S13 family.</text>
</comment>
<dbReference type="EMBL" id="FOOC01000001">
    <property type="protein sequence ID" value="SFF24030.1"/>
    <property type="molecule type" value="Genomic_DNA"/>
</dbReference>
<dbReference type="Pfam" id="PF02113">
    <property type="entry name" value="Peptidase_S13"/>
    <property type="match status" value="1"/>
</dbReference>
<dbReference type="InterPro" id="IPR000667">
    <property type="entry name" value="Peptidase_S13"/>
</dbReference>
<feature type="chain" id="PRO_5011675805" evidence="3">
    <location>
        <begin position="26"/>
        <end position="491"/>
    </location>
</feature>
<dbReference type="InterPro" id="IPR012338">
    <property type="entry name" value="Beta-lactam/transpept-like"/>
</dbReference>
<keyword evidence="2" id="KW-0378">Hydrolase</keyword>
<dbReference type="OrthoDB" id="9802627at2"/>
<dbReference type="Gene3D" id="3.50.80.20">
    <property type="entry name" value="D-Ala-D-Ala carboxypeptidase C, peptidase S13"/>
    <property type="match status" value="1"/>
</dbReference>
<organism evidence="4 5">
    <name type="scientific">Fontimonas thermophila</name>
    <dbReference type="NCBI Taxonomy" id="1076937"/>
    <lineage>
        <taxon>Bacteria</taxon>
        <taxon>Pseudomonadati</taxon>
        <taxon>Pseudomonadota</taxon>
        <taxon>Gammaproteobacteria</taxon>
        <taxon>Nevskiales</taxon>
        <taxon>Nevskiaceae</taxon>
        <taxon>Fontimonas</taxon>
    </lineage>
</organism>
<evidence type="ECO:0000256" key="1">
    <source>
        <dbReference type="ARBA" id="ARBA00006096"/>
    </source>
</evidence>
<sequence length="491" mass="51958">MLFSKPLLAVLCAGAVIGAAAPAHAGWDALAALKARRGAHVTAAAVDLDTGQTLQTLDAQTRLSPASVSKLVLAAAALETWPIDKTFVTRVVGTGRLDEGDLQGDLVVYSEGDATLDHAALWVLAAQIKQSGIRSVAGDLVVSTAPFGRLGCETRDRCEALARSHTAYDAPLAAVGVDYGTWCVDVKPTQPGAAARIQSCAAVDVPIPLTGAIQTREVRRGTWLWLDRVKRSDGEALVMGGDIRADGAGARLYRSMADPALGAGLLLRQMLGELGVTLTGGVRIDDDAIPRGARPLAAIEGRPLRAQITDLLRYSNNYIADVLTLAMAAERTPEPVTTLARASEPLAELVLRARRQAGYADDGTRPRLLSGSGLTPENRLSAQDLVALLAYEYRQTQTFPVFYGGLVVPGQAPNAYLRAGSAAWKTRVALKTGTLSEPRTVFGMAGYLRKQNGGWIAFAALVNGATPRQAVPLHESLDAIRKDIEALLARH</sequence>
<keyword evidence="4" id="KW-0645">Protease</keyword>
<evidence type="ECO:0000313" key="5">
    <source>
        <dbReference type="Proteomes" id="UP000199771"/>
    </source>
</evidence>
<accession>A0A1I2H3S3</accession>
<keyword evidence="3" id="KW-0732">Signal</keyword>
<evidence type="ECO:0000313" key="4">
    <source>
        <dbReference type="EMBL" id="SFF24030.1"/>
    </source>
</evidence>
<dbReference type="Proteomes" id="UP000199771">
    <property type="component" value="Unassembled WGS sequence"/>
</dbReference>
<evidence type="ECO:0000256" key="2">
    <source>
        <dbReference type="ARBA" id="ARBA00022801"/>
    </source>
</evidence>
<dbReference type="GO" id="GO:0004185">
    <property type="term" value="F:serine-type carboxypeptidase activity"/>
    <property type="evidence" value="ECO:0007669"/>
    <property type="project" value="InterPro"/>
</dbReference>
<proteinExistence type="inferred from homology"/>
<dbReference type="STRING" id="1076937.SAMN04488120_101113"/>
<dbReference type="AlphaFoldDB" id="A0A1I2H3S3"/>
<gene>
    <name evidence="4" type="ORF">SAMN04488120_101113</name>
</gene>
<dbReference type="Gene3D" id="3.40.710.10">
    <property type="entry name" value="DD-peptidase/beta-lactamase superfamily"/>
    <property type="match status" value="1"/>
</dbReference>
<keyword evidence="4" id="KW-0121">Carboxypeptidase</keyword>